<comment type="pathway">
    <text evidence="2">Lipid metabolism.</text>
</comment>
<keyword evidence="7" id="KW-1133">Transmembrane helix</keyword>
<dbReference type="InterPro" id="IPR014371">
    <property type="entry name" value="Oat_ACAT_DAG_ARE"/>
</dbReference>
<feature type="transmembrane region" description="Helical" evidence="7">
    <location>
        <begin position="96"/>
        <end position="115"/>
    </location>
</feature>
<evidence type="ECO:0000256" key="7">
    <source>
        <dbReference type="SAM" id="Phobius"/>
    </source>
</evidence>
<dbReference type="RefSeq" id="XP_017695781.1">
    <property type="nucleotide sequence ID" value="XM_017840292.1"/>
</dbReference>
<feature type="non-terminal residue" evidence="9">
    <location>
        <position position="129"/>
    </location>
</feature>
<dbReference type="GeneID" id="108510628"/>
<protein>
    <recommendedName>
        <fullName evidence="3">diacylglycerol O-acyltransferase</fullName>
        <ecNumber evidence="3">2.3.1.20</ecNumber>
    </recommendedName>
</protein>
<evidence type="ECO:0000256" key="3">
    <source>
        <dbReference type="ARBA" id="ARBA00013244"/>
    </source>
</evidence>
<dbReference type="Proteomes" id="UP000504624">
    <property type="component" value="Unplaced"/>
</dbReference>
<feature type="transmembrane region" description="Helical" evidence="7">
    <location>
        <begin position="66"/>
        <end position="90"/>
    </location>
</feature>
<dbReference type="GO" id="GO:0004144">
    <property type="term" value="F:diacylglycerol O-acyltransferase activity"/>
    <property type="evidence" value="ECO:0007669"/>
    <property type="project" value="UniProtKB-EC"/>
</dbReference>
<dbReference type="GO" id="GO:0019432">
    <property type="term" value="P:triglyceride biosynthetic process"/>
    <property type="evidence" value="ECO:0007669"/>
    <property type="project" value="TreeGrafter"/>
</dbReference>
<dbReference type="PANTHER" id="PTHR10408">
    <property type="entry name" value="STEROL O-ACYLTRANSFERASE"/>
    <property type="match status" value="1"/>
</dbReference>
<name>A0A6J0JBT3_9PASS</name>
<reference evidence="9" key="1">
    <citation type="submission" date="2025-08" db="UniProtKB">
        <authorList>
            <consortium name="RefSeq"/>
        </authorList>
    </citation>
    <scope>IDENTIFICATION</scope>
</reference>
<keyword evidence="5" id="KW-0256">Endoplasmic reticulum</keyword>
<evidence type="ECO:0000256" key="2">
    <source>
        <dbReference type="ARBA" id="ARBA00005189"/>
    </source>
</evidence>
<organism evidence="8 9">
    <name type="scientific">Lepidothrix coronata</name>
    <name type="common">blue-crowned manakin</name>
    <dbReference type="NCBI Taxonomy" id="321398"/>
    <lineage>
        <taxon>Eukaryota</taxon>
        <taxon>Metazoa</taxon>
        <taxon>Chordata</taxon>
        <taxon>Craniata</taxon>
        <taxon>Vertebrata</taxon>
        <taxon>Euteleostomi</taxon>
        <taxon>Archelosauria</taxon>
        <taxon>Archosauria</taxon>
        <taxon>Dinosauria</taxon>
        <taxon>Saurischia</taxon>
        <taxon>Theropoda</taxon>
        <taxon>Coelurosauria</taxon>
        <taxon>Aves</taxon>
        <taxon>Neognathae</taxon>
        <taxon>Neoaves</taxon>
        <taxon>Telluraves</taxon>
        <taxon>Australaves</taxon>
        <taxon>Passeriformes</taxon>
        <taxon>Pipridae</taxon>
        <taxon>Lepidothrix</taxon>
    </lineage>
</organism>
<proteinExistence type="predicted"/>
<keyword evidence="8" id="KW-1185">Reference proteome</keyword>
<dbReference type="CTD" id="8694"/>
<feature type="non-terminal residue" evidence="9">
    <location>
        <position position="1"/>
    </location>
</feature>
<keyword evidence="7" id="KW-0812">Transmembrane</keyword>
<keyword evidence="7" id="KW-0472">Membrane</keyword>
<dbReference type="EC" id="2.3.1.20" evidence="3"/>
<dbReference type="AlphaFoldDB" id="A0A6J0JBT3"/>
<keyword evidence="6" id="KW-0012">Acyltransferase</keyword>
<sequence>VLSNARLFLETPPRYGILVDPIQVVSLFLKDPYSWPAPCLIIVANAFAVVTLSLERRLAAGTLSEGAGAALHALNLLSILCFPAAVVLLVPSVTPVGAVFALAIYTILFLKLFSFRDVNKWCRERPPKP</sequence>
<evidence type="ECO:0000256" key="5">
    <source>
        <dbReference type="ARBA" id="ARBA00022824"/>
    </source>
</evidence>
<dbReference type="GO" id="GO:0005789">
    <property type="term" value="C:endoplasmic reticulum membrane"/>
    <property type="evidence" value="ECO:0007669"/>
    <property type="project" value="UniProtKB-SubCell"/>
</dbReference>
<gene>
    <name evidence="9" type="primary">DGAT1</name>
</gene>
<evidence type="ECO:0000256" key="6">
    <source>
        <dbReference type="ARBA" id="ARBA00023315"/>
    </source>
</evidence>
<evidence type="ECO:0000256" key="4">
    <source>
        <dbReference type="ARBA" id="ARBA00022679"/>
    </source>
</evidence>
<dbReference type="PANTHER" id="PTHR10408:SF7">
    <property type="entry name" value="DIACYLGLYCEROL O-ACYLTRANSFERASE 1"/>
    <property type="match status" value="1"/>
</dbReference>
<evidence type="ECO:0000313" key="9">
    <source>
        <dbReference type="RefSeq" id="XP_017695781.1"/>
    </source>
</evidence>
<dbReference type="OrthoDB" id="10039049at2759"/>
<accession>A0A6J0JBT3</accession>
<evidence type="ECO:0000313" key="8">
    <source>
        <dbReference type="Proteomes" id="UP000504624"/>
    </source>
</evidence>
<feature type="transmembrane region" description="Helical" evidence="7">
    <location>
        <begin position="35"/>
        <end position="54"/>
    </location>
</feature>
<evidence type="ECO:0000256" key="1">
    <source>
        <dbReference type="ARBA" id="ARBA00004477"/>
    </source>
</evidence>
<keyword evidence="4" id="KW-0808">Transferase</keyword>
<comment type="subcellular location">
    <subcellularLocation>
        <location evidence="1">Endoplasmic reticulum membrane</location>
        <topology evidence="1">Multi-pass membrane protein</topology>
    </subcellularLocation>
</comment>